<dbReference type="Pfam" id="PF00364">
    <property type="entry name" value="Biotin_lipoyl"/>
    <property type="match status" value="1"/>
</dbReference>
<evidence type="ECO:0000256" key="4">
    <source>
        <dbReference type="SAM" id="Phobius"/>
    </source>
</evidence>
<dbReference type="InterPro" id="IPR050465">
    <property type="entry name" value="UPF0194_transport"/>
</dbReference>
<feature type="domain" description="Lipoyl-binding" evidence="5">
    <location>
        <begin position="74"/>
        <end position="129"/>
    </location>
</feature>
<dbReference type="GO" id="GO:0030313">
    <property type="term" value="C:cell envelope"/>
    <property type="evidence" value="ECO:0007669"/>
    <property type="project" value="UniProtKB-SubCell"/>
</dbReference>
<keyword evidence="2" id="KW-0175">Coiled coil</keyword>
<dbReference type="Gene3D" id="2.40.420.20">
    <property type="match status" value="1"/>
</dbReference>
<reference evidence="6" key="1">
    <citation type="submission" date="2022-06" db="EMBL/GenBank/DDBJ databases">
        <title>Vallitalea longa sp. nov., an anaerobic bacterium isolated from marine sediment.</title>
        <authorList>
            <person name="Hirano S."/>
            <person name="Terahara T."/>
            <person name="Mori K."/>
            <person name="Hamada M."/>
            <person name="Matsumoto R."/>
            <person name="Kobayashi T."/>
        </authorList>
    </citation>
    <scope>NUCLEOTIDE SEQUENCE</scope>
    <source>
        <strain evidence="6">SH18-1</strain>
    </source>
</reference>
<evidence type="ECO:0000256" key="2">
    <source>
        <dbReference type="ARBA" id="ARBA00023054"/>
    </source>
</evidence>
<keyword evidence="7" id="KW-1185">Reference proteome</keyword>
<dbReference type="EMBL" id="BRLB01000002">
    <property type="protein sequence ID" value="GKX28832.1"/>
    <property type="molecule type" value="Genomic_DNA"/>
</dbReference>
<evidence type="ECO:0000313" key="7">
    <source>
        <dbReference type="Proteomes" id="UP001144256"/>
    </source>
</evidence>
<proteinExistence type="predicted"/>
<dbReference type="InterPro" id="IPR000089">
    <property type="entry name" value="Biotin_lipoyl"/>
</dbReference>
<protein>
    <submittedName>
        <fullName evidence="6">Hemolysin D</fullName>
    </submittedName>
</protein>
<dbReference type="PANTHER" id="PTHR32347:SF14">
    <property type="entry name" value="EFFLUX SYSTEM COMPONENT YKNX-RELATED"/>
    <property type="match status" value="1"/>
</dbReference>
<feature type="region of interest" description="Disordered" evidence="3">
    <location>
        <begin position="273"/>
        <end position="294"/>
    </location>
</feature>
<accession>A0A9W6DEU8</accession>
<sequence>MMNNKKKNKKSLIIGIILVAILLILITVPILTGNRGNIYQEDTVGRGDIETYYAFSGNVESKNTQNIFAEKIIQISDIYVSEGDKVEKDDVIFKTSQGDEIEAKISGTVTKIYIDEDETAMSGTKLCDIVDLDNLEVTLKVDEYDIASITDGKEVEITIGAIDQEITGIVTDVSEIAIVQNGIAYFTASVDLPKNEEVKIGMSAEARILNESVSDALIIPIESLQFDEDEKPFVNIKDENGDIINQAVEVGINDGNMVEIKEGVNEDQTIYYQDTTNTSSNSGGRGMIPPMSGR</sequence>
<feature type="transmembrane region" description="Helical" evidence="4">
    <location>
        <begin position="12"/>
        <end position="31"/>
    </location>
</feature>
<evidence type="ECO:0000313" key="6">
    <source>
        <dbReference type="EMBL" id="GKX28832.1"/>
    </source>
</evidence>
<evidence type="ECO:0000259" key="5">
    <source>
        <dbReference type="Pfam" id="PF00364"/>
    </source>
</evidence>
<evidence type="ECO:0000256" key="3">
    <source>
        <dbReference type="SAM" id="MobiDB-lite"/>
    </source>
</evidence>
<feature type="compositionally biased region" description="Polar residues" evidence="3">
    <location>
        <begin position="273"/>
        <end position="282"/>
    </location>
</feature>
<dbReference type="InterPro" id="IPR011053">
    <property type="entry name" value="Single_hybrid_motif"/>
</dbReference>
<comment type="caution">
    <text evidence="6">The sequence shown here is derived from an EMBL/GenBank/DDBJ whole genome shotgun (WGS) entry which is preliminary data.</text>
</comment>
<keyword evidence="4" id="KW-0812">Transmembrane</keyword>
<dbReference type="RefSeq" id="WP_281813656.1">
    <property type="nucleotide sequence ID" value="NZ_BRLB01000002.1"/>
</dbReference>
<dbReference type="Proteomes" id="UP001144256">
    <property type="component" value="Unassembled WGS sequence"/>
</dbReference>
<organism evidence="6 7">
    <name type="scientific">Vallitalea longa</name>
    <dbReference type="NCBI Taxonomy" id="2936439"/>
    <lineage>
        <taxon>Bacteria</taxon>
        <taxon>Bacillati</taxon>
        <taxon>Bacillota</taxon>
        <taxon>Clostridia</taxon>
        <taxon>Lachnospirales</taxon>
        <taxon>Vallitaleaceae</taxon>
        <taxon>Vallitalea</taxon>
    </lineage>
</organism>
<gene>
    <name evidence="6" type="ORF">SH1V18_13120</name>
</gene>
<name>A0A9W6DEU8_9FIRM</name>
<dbReference type="SUPFAM" id="SSF51230">
    <property type="entry name" value="Single hybrid motif"/>
    <property type="match status" value="1"/>
</dbReference>
<keyword evidence="4" id="KW-1133">Transmembrane helix</keyword>
<dbReference type="PANTHER" id="PTHR32347">
    <property type="entry name" value="EFFLUX SYSTEM COMPONENT YKNX-RELATED"/>
    <property type="match status" value="1"/>
</dbReference>
<dbReference type="Gene3D" id="2.40.30.170">
    <property type="match status" value="1"/>
</dbReference>
<dbReference type="AlphaFoldDB" id="A0A9W6DEU8"/>
<keyword evidence="4" id="KW-0472">Membrane</keyword>
<evidence type="ECO:0000256" key="1">
    <source>
        <dbReference type="ARBA" id="ARBA00004196"/>
    </source>
</evidence>
<comment type="subcellular location">
    <subcellularLocation>
        <location evidence="1">Cell envelope</location>
    </subcellularLocation>
</comment>
<dbReference type="CDD" id="cd06849">
    <property type="entry name" value="lipoyl_domain"/>
    <property type="match status" value="1"/>
</dbReference>
<dbReference type="Gene3D" id="2.40.50.100">
    <property type="match status" value="1"/>
</dbReference>